<comment type="caution">
    <text evidence="1">The sequence shown here is derived from an EMBL/GenBank/DDBJ whole genome shotgun (WGS) entry which is preliminary data.</text>
</comment>
<evidence type="ECO:0000313" key="1">
    <source>
        <dbReference type="EMBL" id="GAA4519894.1"/>
    </source>
</evidence>
<dbReference type="RefSeq" id="WP_345068680.1">
    <property type="nucleotide sequence ID" value="NZ_BAABGR010000035.1"/>
</dbReference>
<name>A0ABP8R754_9SPHI</name>
<accession>A0ABP8R754</accession>
<evidence type="ECO:0000313" key="2">
    <source>
        <dbReference type="Proteomes" id="UP001500394"/>
    </source>
</evidence>
<protein>
    <recommendedName>
        <fullName evidence="3">Tetratricopeptide repeat protein</fullName>
    </recommendedName>
</protein>
<keyword evidence="2" id="KW-1185">Reference proteome</keyword>
<dbReference type="Proteomes" id="UP001500394">
    <property type="component" value="Unassembled WGS sequence"/>
</dbReference>
<gene>
    <name evidence="1" type="ORF">GCM10023173_23540</name>
</gene>
<sequence>MMTSLNNSYPSMYKQALQDPTSLSEEDILALLIKYPYSQPLIFAYERRKKLVQEESHNKNLALLYANDEGWLWNYVHKPVMKEEQAVVVEEKTESTVEEETVVEDIVLSEEEPVIEVPTQEEEENADLQELEKLVQGGRVVSDYFVFEELENKSEEEKESNPEPKQELTFLTDKIEKDNITLYNDELMPYSFRWWLHKTRLEHADTYQPYAVGNLPFPFQSKGPVDFGVIEEAILDQQIKENIINLQDPEEKLSKEVKNKPVLPTPPKKSAEIIEKFIQKDPIIQPPSPENINNENMARQSAEDNYTLVTETLAKIYADQGLYLKAIEVFKKLILKYPEKKSYFAGQIEELEKNL</sequence>
<organism evidence="1 2">
    <name type="scientific">Sphingobacterium thermophilum</name>
    <dbReference type="NCBI Taxonomy" id="768534"/>
    <lineage>
        <taxon>Bacteria</taxon>
        <taxon>Pseudomonadati</taxon>
        <taxon>Bacteroidota</taxon>
        <taxon>Sphingobacteriia</taxon>
        <taxon>Sphingobacteriales</taxon>
        <taxon>Sphingobacteriaceae</taxon>
        <taxon>Sphingobacterium</taxon>
    </lineage>
</organism>
<reference evidence="2" key="1">
    <citation type="journal article" date="2019" name="Int. J. Syst. Evol. Microbiol.">
        <title>The Global Catalogue of Microorganisms (GCM) 10K type strain sequencing project: providing services to taxonomists for standard genome sequencing and annotation.</title>
        <authorList>
            <consortium name="The Broad Institute Genomics Platform"/>
            <consortium name="The Broad Institute Genome Sequencing Center for Infectious Disease"/>
            <person name="Wu L."/>
            <person name="Ma J."/>
        </authorList>
    </citation>
    <scope>NUCLEOTIDE SEQUENCE [LARGE SCALE GENOMIC DNA]</scope>
    <source>
        <strain evidence="2">JCM 17858</strain>
    </source>
</reference>
<dbReference type="EMBL" id="BAABGR010000035">
    <property type="protein sequence ID" value="GAA4519894.1"/>
    <property type="molecule type" value="Genomic_DNA"/>
</dbReference>
<evidence type="ECO:0008006" key="3">
    <source>
        <dbReference type="Google" id="ProtNLM"/>
    </source>
</evidence>
<proteinExistence type="predicted"/>